<evidence type="ECO:0000313" key="5">
    <source>
        <dbReference type="EMBL" id="CAH1446207.1"/>
    </source>
</evidence>
<name>A0AAU9P8B0_9ASTR</name>
<organism evidence="5 6">
    <name type="scientific">Lactuca virosa</name>
    <dbReference type="NCBI Taxonomy" id="75947"/>
    <lineage>
        <taxon>Eukaryota</taxon>
        <taxon>Viridiplantae</taxon>
        <taxon>Streptophyta</taxon>
        <taxon>Embryophyta</taxon>
        <taxon>Tracheophyta</taxon>
        <taxon>Spermatophyta</taxon>
        <taxon>Magnoliopsida</taxon>
        <taxon>eudicotyledons</taxon>
        <taxon>Gunneridae</taxon>
        <taxon>Pentapetalae</taxon>
        <taxon>asterids</taxon>
        <taxon>campanulids</taxon>
        <taxon>Asterales</taxon>
        <taxon>Asteraceae</taxon>
        <taxon>Cichorioideae</taxon>
        <taxon>Cichorieae</taxon>
        <taxon>Lactucinae</taxon>
        <taxon>Lactuca</taxon>
    </lineage>
</organism>
<evidence type="ECO:0000256" key="4">
    <source>
        <dbReference type="SAM" id="Phobius"/>
    </source>
</evidence>
<dbReference type="PANTHER" id="PTHR31234:SF68">
    <property type="entry name" value="EXPRESSED PROTEIN"/>
    <property type="match status" value="1"/>
</dbReference>
<feature type="transmembrane region" description="Helical" evidence="4">
    <location>
        <begin position="79"/>
        <end position="102"/>
    </location>
</feature>
<dbReference type="PANTHER" id="PTHR31234">
    <property type="entry name" value="LATE EMBRYOGENESIS ABUNDANT (LEA) HYDROXYPROLINE-RICH GLYCOPROTEIN FAMILY"/>
    <property type="match status" value="1"/>
</dbReference>
<feature type="compositionally biased region" description="Polar residues" evidence="3">
    <location>
        <begin position="28"/>
        <end position="37"/>
    </location>
</feature>
<keyword evidence="4" id="KW-0812">Transmembrane</keyword>
<evidence type="ECO:0000256" key="3">
    <source>
        <dbReference type="SAM" id="MobiDB-lite"/>
    </source>
</evidence>
<dbReference type="EMBL" id="CAKMRJ010005523">
    <property type="protein sequence ID" value="CAH1446207.1"/>
    <property type="molecule type" value="Genomic_DNA"/>
</dbReference>
<dbReference type="GO" id="GO:0098542">
    <property type="term" value="P:defense response to other organism"/>
    <property type="evidence" value="ECO:0007669"/>
    <property type="project" value="InterPro"/>
</dbReference>
<feature type="region of interest" description="Disordered" evidence="3">
    <location>
        <begin position="1"/>
        <end position="37"/>
    </location>
</feature>
<accession>A0AAU9P8B0</accession>
<gene>
    <name evidence="5" type="ORF">LVIROSA_LOCUS31920</name>
</gene>
<evidence type="ECO:0000256" key="2">
    <source>
        <dbReference type="ARBA" id="ARBA00023136"/>
    </source>
</evidence>
<dbReference type="Proteomes" id="UP001157418">
    <property type="component" value="Unassembled WGS sequence"/>
</dbReference>
<comment type="caution">
    <text evidence="5">The sequence shown here is derived from an EMBL/GenBank/DDBJ whole genome shotgun (WGS) entry which is preliminary data.</text>
</comment>
<evidence type="ECO:0000313" key="6">
    <source>
        <dbReference type="Proteomes" id="UP001157418"/>
    </source>
</evidence>
<evidence type="ECO:0008006" key="7">
    <source>
        <dbReference type="Google" id="ProtNLM"/>
    </source>
</evidence>
<proteinExistence type="predicted"/>
<keyword evidence="4" id="KW-1133">Transmembrane helix</keyword>
<keyword evidence="6" id="KW-1185">Reference proteome</keyword>
<sequence>MEERGPPSSSHVSGDYPPNSTHKYHSIPDTNNFQDTPTGTYVVQVHKDRIYRTPPPENALIVERYRNSPAKKQSNCIKYVLISIAIIVLLLGFIGGIMLIVIKKDDPRFHVERVRVNTKEKTRQKKTDFDITLASRNPNAHTIISFDDHGKAALSFKEKIRHWKVSIS</sequence>
<dbReference type="GO" id="GO:0005886">
    <property type="term" value="C:plasma membrane"/>
    <property type="evidence" value="ECO:0007669"/>
    <property type="project" value="TreeGrafter"/>
</dbReference>
<reference evidence="5 6" key="1">
    <citation type="submission" date="2022-01" db="EMBL/GenBank/DDBJ databases">
        <authorList>
            <person name="Xiong W."/>
            <person name="Schranz E."/>
        </authorList>
    </citation>
    <scope>NUCLEOTIDE SEQUENCE [LARGE SCALE GENOMIC DNA]</scope>
</reference>
<protein>
    <recommendedName>
        <fullName evidence="7">Late embryogenesis abundant protein LEA-2 subgroup domain-containing protein</fullName>
    </recommendedName>
</protein>
<comment type="subcellular location">
    <subcellularLocation>
        <location evidence="1">Membrane</location>
    </subcellularLocation>
</comment>
<dbReference type="AlphaFoldDB" id="A0AAU9P8B0"/>
<keyword evidence="2 4" id="KW-0472">Membrane</keyword>
<dbReference type="InterPro" id="IPR044839">
    <property type="entry name" value="NDR1-like"/>
</dbReference>
<evidence type="ECO:0000256" key="1">
    <source>
        <dbReference type="ARBA" id="ARBA00004370"/>
    </source>
</evidence>